<evidence type="ECO:0000313" key="8">
    <source>
        <dbReference type="EMBL" id="MBP1993317.1"/>
    </source>
</evidence>
<comment type="caution">
    <text evidence="8">The sequence shown here is derived from an EMBL/GenBank/DDBJ whole genome shotgun (WGS) entry which is preliminary data.</text>
</comment>
<dbReference type="SUPFAM" id="SSF51445">
    <property type="entry name" value="(Trans)glycosidases"/>
    <property type="match status" value="1"/>
</dbReference>
<dbReference type="InterPro" id="IPR001764">
    <property type="entry name" value="Glyco_hydro_3_N"/>
</dbReference>
<evidence type="ECO:0000256" key="3">
    <source>
        <dbReference type="ARBA" id="ARBA00012663"/>
    </source>
</evidence>
<dbReference type="InterPro" id="IPR036962">
    <property type="entry name" value="Glyco_hydro_3_N_sf"/>
</dbReference>
<keyword evidence="4 8" id="KW-0378">Hydrolase</keyword>
<evidence type="ECO:0000256" key="5">
    <source>
        <dbReference type="ARBA" id="ARBA00023295"/>
    </source>
</evidence>
<protein>
    <recommendedName>
        <fullName evidence="3">beta-N-acetylhexosaminidase</fullName>
        <ecNumber evidence="3">3.2.1.52</ecNumber>
    </recommendedName>
</protein>
<evidence type="ECO:0000256" key="6">
    <source>
        <dbReference type="SAM" id="MobiDB-lite"/>
    </source>
</evidence>
<dbReference type="PROSITE" id="PS51257">
    <property type="entry name" value="PROKAR_LIPOPROTEIN"/>
    <property type="match status" value="1"/>
</dbReference>
<dbReference type="NCBIfam" id="NF003740">
    <property type="entry name" value="PRK05337.1"/>
    <property type="match status" value="1"/>
</dbReference>
<sequence length="437" mass="46924">MRKRSVILYLVILLLVVLSGCSGKKGAETPMEEASAKPSAAPTVTAAPSPDVTPSPVPSVTPSPVPTVSASSDPVQNQLEQMSMNEKIGQMVLAGIEGTANSEEAKNLIETYHIGGIILYKDNIAGTKQLVSLLNSLKATNANNQVPLWLSVDEEGGKVSRLPNELSKFPSNKIIGEANNEKFSFAVGSTIGTQLKSYGFNVDFAPVMDVNSNPNNPVIGDRSFGADADVVSRLGIQTMKGLESQHILPVIKHFPGHGDTSMDSHIGLPVIQHDIDRLRKLELVPFVKAIKSGADAVMIAHILLPKLDVDNPASFSKTIITKLLRQELGFQGLVISDDMTMGAITENYKLGEAAVKAVLAGTDVVLVAHDYDKEVGVVNALRQAVKDKRIPVETIDNSVARILKLKLKYAISDKQGKEPDIAKLNSEVNKLVKTYLP</sequence>
<dbReference type="PANTHER" id="PTHR30480">
    <property type="entry name" value="BETA-HEXOSAMINIDASE-RELATED"/>
    <property type="match status" value="1"/>
</dbReference>
<evidence type="ECO:0000256" key="4">
    <source>
        <dbReference type="ARBA" id="ARBA00022801"/>
    </source>
</evidence>
<feature type="compositionally biased region" description="Pro residues" evidence="6">
    <location>
        <begin position="51"/>
        <end position="65"/>
    </location>
</feature>
<gene>
    <name evidence="8" type="ORF">J2Z66_004938</name>
</gene>
<dbReference type="EMBL" id="JAGGLB010000018">
    <property type="protein sequence ID" value="MBP1993317.1"/>
    <property type="molecule type" value="Genomic_DNA"/>
</dbReference>
<accession>A0ABS4J0F3</accession>
<dbReference type="RefSeq" id="WP_245375790.1">
    <property type="nucleotide sequence ID" value="NZ_JAGGLB010000018.1"/>
</dbReference>
<dbReference type="InterPro" id="IPR050226">
    <property type="entry name" value="NagZ_Beta-hexosaminidase"/>
</dbReference>
<keyword evidence="5 8" id="KW-0326">Glycosidase</keyword>
<dbReference type="PANTHER" id="PTHR30480:SF13">
    <property type="entry name" value="BETA-HEXOSAMINIDASE"/>
    <property type="match status" value="1"/>
</dbReference>
<keyword evidence="9" id="KW-1185">Reference proteome</keyword>
<proteinExistence type="inferred from homology"/>
<evidence type="ECO:0000313" key="9">
    <source>
        <dbReference type="Proteomes" id="UP001519287"/>
    </source>
</evidence>
<dbReference type="InterPro" id="IPR017853">
    <property type="entry name" value="GH"/>
</dbReference>
<dbReference type="Gene3D" id="3.20.20.300">
    <property type="entry name" value="Glycoside hydrolase, family 3, N-terminal domain"/>
    <property type="match status" value="1"/>
</dbReference>
<evidence type="ECO:0000256" key="1">
    <source>
        <dbReference type="ARBA" id="ARBA00001231"/>
    </source>
</evidence>
<dbReference type="EC" id="3.2.1.52" evidence="3"/>
<dbReference type="Proteomes" id="UP001519287">
    <property type="component" value="Unassembled WGS sequence"/>
</dbReference>
<feature type="compositionally biased region" description="Low complexity" evidence="6">
    <location>
        <begin position="36"/>
        <end position="50"/>
    </location>
</feature>
<dbReference type="InterPro" id="IPR019800">
    <property type="entry name" value="Glyco_hydro_3_AS"/>
</dbReference>
<name>A0ABS4J0F3_9BACL</name>
<comment type="similarity">
    <text evidence="2">Belongs to the glycosyl hydrolase 3 family.</text>
</comment>
<feature type="compositionally biased region" description="Low complexity" evidence="6">
    <location>
        <begin position="66"/>
        <end position="75"/>
    </location>
</feature>
<evidence type="ECO:0000259" key="7">
    <source>
        <dbReference type="Pfam" id="PF00933"/>
    </source>
</evidence>
<reference evidence="8 9" key="1">
    <citation type="submission" date="2021-03" db="EMBL/GenBank/DDBJ databases">
        <title>Genomic Encyclopedia of Type Strains, Phase IV (KMG-IV): sequencing the most valuable type-strain genomes for metagenomic binning, comparative biology and taxonomic classification.</title>
        <authorList>
            <person name="Goeker M."/>
        </authorList>
    </citation>
    <scope>NUCLEOTIDE SEQUENCE [LARGE SCALE GENOMIC DNA]</scope>
    <source>
        <strain evidence="8 9">DSM 26048</strain>
    </source>
</reference>
<organism evidence="8 9">
    <name type="scientific">Paenibacillus eucommiae</name>
    <dbReference type="NCBI Taxonomy" id="1355755"/>
    <lineage>
        <taxon>Bacteria</taxon>
        <taxon>Bacillati</taxon>
        <taxon>Bacillota</taxon>
        <taxon>Bacilli</taxon>
        <taxon>Bacillales</taxon>
        <taxon>Paenibacillaceae</taxon>
        <taxon>Paenibacillus</taxon>
    </lineage>
</organism>
<comment type="catalytic activity">
    <reaction evidence="1">
        <text>Hydrolysis of terminal non-reducing N-acetyl-D-hexosamine residues in N-acetyl-beta-D-hexosaminides.</text>
        <dbReference type="EC" id="3.2.1.52"/>
    </reaction>
</comment>
<dbReference type="GO" id="GO:0004563">
    <property type="term" value="F:beta-N-acetylhexosaminidase activity"/>
    <property type="evidence" value="ECO:0007669"/>
    <property type="project" value="UniProtKB-EC"/>
</dbReference>
<feature type="domain" description="Glycoside hydrolase family 3 N-terminal" evidence="7">
    <location>
        <begin position="84"/>
        <end position="405"/>
    </location>
</feature>
<evidence type="ECO:0000256" key="2">
    <source>
        <dbReference type="ARBA" id="ARBA00005336"/>
    </source>
</evidence>
<dbReference type="Pfam" id="PF00933">
    <property type="entry name" value="Glyco_hydro_3"/>
    <property type="match status" value="1"/>
</dbReference>
<dbReference type="PROSITE" id="PS00775">
    <property type="entry name" value="GLYCOSYL_HYDROL_F3"/>
    <property type="match status" value="1"/>
</dbReference>
<feature type="region of interest" description="Disordered" evidence="6">
    <location>
        <begin position="26"/>
        <end position="75"/>
    </location>
</feature>